<dbReference type="InterPro" id="IPR029058">
    <property type="entry name" value="AB_hydrolase_fold"/>
</dbReference>
<dbReference type="PANTHER" id="PTHR31497:SF0">
    <property type="entry name" value="AUTOCRINE PROLIFERATION REPRESSOR PROTEIN A"/>
    <property type="match status" value="1"/>
</dbReference>
<evidence type="ECO:0000313" key="2">
    <source>
        <dbReference type="RefSeq" id="XP_054830452.1"/>
    </source>
</evidence>
<reference evidence="2" key="1">
    <citation type="submission" date="2025-08" db="UniProtKB">
        <authorList>
            <consortium name="RefSeq"/>
        </authorList>
    </citation>
    <scope>IDENTIFICATION</scope>
    <source>
        <tissue evidence="2">Blood</tissue>
    </source>
</reference>
<dbReference type="PANTHER" id="PTHR31497">
    <property type="entry name" value="AUTOCRINE PROLIFERATION REPRESSOR PROTEIN A"/>
    <property type="match status" value="1"/>
</dbReference>
<proteinExistence type="predicted"/>
<organism evidence="1 2">
    <name type="scientific">Eublepharis macularius</name>
    <name type="common">Leopard gecko</name>
    <name type="synonym">Cyrtodactylus macularius</name>
    <dbReference type="NCBI Taxonomy" id="481883"/>
    <lineage>
        <taxon>Eukaryota</taxon>
        <taxon>Metazoa</taxon>
        <taxon>Chordata</taxon>
        <taxon>Craniata</taxon>
        <taxon>Vertebrata</taxon>
        <taxon>Euteleostomi</taxon>
        <taxon>Lepidosauria</taxon>
        <taxon>Squamata</taxon>
        <taxon>Bifurcata</taxon>
        <taxon>Gekkota</taxon>
        <taxon>Eublepharidae</taxon>
        <taxon>Eublepharinae</taxon>
        <taxon>Eublepharis</taxon>
    </lineage>
</organism>
<accession>A0AA97J314</accession>
<dbReference type="Gene3D" id="3.40.50.1820">
    <property type="entry name" value="alpha/beta hydrolase"/>
    <property type="match status" value="1"/>
</dbReference>
<dbReference type="KEGG" id="emc:129326322"/>
<name>A0AA97J314_EUBMA</name>
<dbReference type="SUPFAM" id="SSF53474">
    <property type="entry name" value="alpha/beta-Hydrolases"/>
    <property type="match status" value="1"/>
</dbReference>
<dbReference type="RefSeq" id="XP_054830452.1">
    <property type="nucleotide sequence ID" value="XM_054974477.1"/>
</dbReference>
<dbReference type="Proteomes" id="UP001190640">
    <property type="component" value="Chromosome 3"/>
</dbReference>
<gene>
    <name evidence="2" type="primary">LOC129326322</name>
</gene>
<evidence type="ECO:0000313" key="1">
    <source>
        <dbReference type="Proteomes" id="UP001190640"/>
    </source>
</evidence>
<dbReference type="Pfam" id="PF10142">
    <property type="entry name" value="PhoPQ_related"/>
    <property type="match status" value="1"/>
</dbReference>
<protein>
    <submittedName>
        <fullName evidence="2">Autocrine proliferation repressor protein A-like</fullName>
    </submittedName>
</protein>
<dbReference type="AlphaFoldDB" id="A0AA97J314"/>
<sequence length="350" mass="40594">MNASSKHPLGHKNVTGYDILAYSWWRFMNDSAAPPHWLVQFPMVKATVRAMDTVTDFMKKTYNIKITQFILTGISMSGWAAWLTAAVDSRVAGIIPIGMDLLNFTENFHHQFRAYCGWSYMLRPFYEMNITQELDNPRFRLLASHVDPMEYNERYTNISKHIVIASGDEFLPSDSSRYYFSQLEGEKNLLIIPNDDYRFKSLIKFNPVLVFYSSIINNFRRPFVSWQRTMTNTVEIIYFYASPDPNRIFSYHADTVGGTRQDFRMKIAAGNSSQDNPVKWIKTDVERVRSSHYKKEFKIPAKGWRAFFIQAIFPKERTPYFVVLTSDIHIIPDNFPCPDCSGDGCHGTLV</sequence>
<dbReference type="GeneID" id="129326322"/>
<keyword evidence="1" id="KW-1185">Reference proteome</keyword>
<dbReference type="InterPro" id="IPR009199">
    <property type="entry name" value="PhoPQ-act_pathogen-rel_PqaA"/>
</dbReference>